<dbReference type="Gene3D" id="1.10.10.10">
    <property type="entry name" value="Winged helix-like DNA-binding domain superfamily/Winged helix DNA-binding domain"/>
    <property type="match status" value="1"/>
</dbReference>
<dbReference type="InterPro" id="IPR016032">
    <property type="entry name" value="Sig_transdc_resp-reg_C-effctor"/>
</dbReference>
<protein>
    <submittedName>
        <fullName evidence="2">Response regulator transcription factor</fullName>
    </submittedName>
</protein>
<comment type="caution">
    <text evidence="2">The sequence shown here is derived from an EMBL/GenBank/DDBJ whole genome shotgun (WGS) entry which is preliminary data.</text>
</comment>
<dbReference type="GO" id="GO:0003677">
    <property type="term" value="F:DNA binding"/>
    <property type="evidence" value="ECO:0007669"/>
    <property type="project" value="InterPro"/>
</dbReference>
<dbReference type="Proteomes" id="UP000319732">
    <property type="component" value="Unassembled WGS sequence"/>
</dbReference>
<dbReference type="EMBL" id="VHSG01000026">
    <property type="protein sequence ID" value="TQV69936.1"/>
    <property type="molecule type" value="Genomic_DNA"/>
</dbReference>
<organism evidence="2 3">
    <name type="scientific">Exilibacterium tricleocarpae</name>
    <dbReference type="NCBI Taxonomy" id="2591008"/>
    <lineage>
        <taxon>Bacteria</taxon>
        <taxon>Pseudomonadati</taxon>
        <taxon>Pseudomonadota</taxon>
        <taxon>Gammaproteobacteria</taxon>
        <taxon>Cellvibrionales</taxon>
        <taxon>Cellvibrionaceae</taxon>
        <taxon>Exilibacterium</taxon>
    </lineage>
</organism>
<dbReference type="PANTHER" id="PTHR45566:SF1">
    <property type="entry name" value="HTH-TYPE TRANSCRIPTIONAL REGULATOR YHJB-RELATED"/>
    <property type="match status" value="1"/>
</dbReference>
<dbReference type="SUPFAM" id="SSF46894">
    <property type="entry name" value="C-terminal effector domain of the bipartite response regulators"/>
    <property type="match status" value="1"/>
</dbReference>
<keyword evidence="3" id="KW-1185">Reference proteome</keyword>
<dbReference type="SMART" id="SM00421">
    <property type="entry name" value="HTH_LUXR"/>
    <property type="match status" value="1"/>
</dbReference>
<proteinExistence type="predicted"/>
<feature type="domain" description="HTH luxR-type" evidence="1">
    <location>
        <begin position="109"/>
        <end position="174"/>
    </location>
</feature>
<dbReference type="PRINTS" id="PR00038">
    <property type="entry name" value="HTHLUXR"/>
</dbReference>
<dbReference type="Pfam" id="PF00196">
    <property type="entry name" value="GerE"/>
    <property type="match status" value="1"/>
</dbReference>
<dbReference type="AlphaFoldDB" id="A0A545SY88"/>
<dbReference type="RefSeq" id="WP_142929214.1">
    <property type="nucleotide sequence ID" value="NZ_ML660104.1"/>
</dbReference>
<evidence type="ECO:0000313" key="2">
    <source>
        <dbReference type="EMBL" id="TQV69936.1"/>
    </source>
</evidence>
<reference evidence="2 3" key="1">
    <citation type="submission" date="2019-06" db="EMBL/GenBank/DDBJ databases">
        <title>Whole genome sequence for Cellvibrionaceae sp. R142.</title>
        <authorList>
            <person name="Wang G."/>
        </authorList>
    </citation>
    <scope>NUCLEOTIDE SEQUENCE [LARGE SCALE GENOMIC DNA]</scope>
    <source>
        <strain evidence="2 3">R142</strain>
    </source>
</reference>
<name>A0A545SY88_9GAMM</name>
<dbReference type="GO" id="GO:0006355">
    <property type="term" value="P:regulation of DNA-templated transcription"/>
    <property type="evidence" value="ECO:0007669"/>
    <property type="project" value="InterPro"/>
</dbReference>
<accession>A0A545SY88</accession>
<gene>
    <name evidence="2" type="ORF">FKG94_22555</name>
</gene>
<dbReference type="InterPro" id="IPR051015">
    <property type="entry name" value="EvgA-like"/>
</dbReference>
<dbReference type="InterPro" id="IPR036388">
    <property type="entry name" value="WH-like_DNA-bd_sf"/>
</dbReference>
<dbReference type="InterPro" id="IPR000792">
    <property type="entry name" value="Tscrpt_reg_LuxR_C"/>
</dbReference>
<dbReference type="PROSITE" id="PS50043">
    <property type="entry name" value="HTH_LUXR_2"/>
    <property type="match status" value="1"/>
</dbReference>
<dbReference type="CDD" id="cd06170">
    <property type="entry name" value="LuxR_C_like"/>
    <property type="match status" value="1"/>
</dbReference>
<dbReference type="PANTHER" id="PTHR45566">
    <property type="entry name" value="HTH-TYPE TRANSCRIPTIONAL REGULATOR YHJB-RELATED"/>
    <property type="match status" value="1"/>
</dbReference>
<evidence type="ECO:0000313" key="3">
    <source>
        <dbReference type="Proteomes" id="UP000319732"/>
    </source>
</evidence>
<sequence>MNLSAIVWSNNLSLGLEEMLPTEFSQSIKIYEAANFQQVFDLLEKHTGVDMVLTALWPTQIQMLYQIQQLQERYPEVALVAIFDPLFQVLNEGGRQTATRALNQEKHDAESVISRMTPRQRDVLNLLIRGEPNKQIARILGLSESTVKIHCMAIFRELGVNNRTQAAVRGEEIIGKCLDSQGGTNDFVR</sequence>
<evidence type="ECO:0000259" key="1">
    <source>
        <dbReference type="PROSITE" id="PS50043"/>
    </source>
</evidence>
<dbReference type="OrthoDB" id="9794397at2"/>